<protein>
    <submittedName>
        <fullName evidence="2">Uncharacterized protein</fullName>
    </submittedName>
</protein>
<dbReference type="PANTHER" id="PTHR33144:SF52">
    <property type="match status" value="1"/>
</dbReference>
<feature type="compositionally biased region" description="Basic and acidic residues" evidence="1">
    <location>
        <begin position="232"/>
        <end position="242"/>
    </location>
</feature>
<reference evidence="2" key="2">
    <citation type="submission" date="2023-06" db="EMBL/GenBank/DDBJ databases">
        <authorList>
            <person name="Swenson N.G."/>
            <person name="Wegrzyn J.L."/>
            <person name="Mcevoy S.L."/>
        </authorList>
    </citation>
    <scope>NUCLEOTIDE SEQUENCE</scope>
    <source>
        <strain evidence="2">NS2018</strain>
        <tissue evidence="2">Leaf</tissue>
    </source>
</reference>
<dbReference type="AlphaFoldDB" id="A0AA39SX85"/>
<organism evidence="2 3">
    <name type="scientific">Acer saccharum</name>
    <name type="common">Sugar maple</name>
    <dbReference type="NCBI Taxonomy" id="4024"/>
    <lineage>
        <taxon>Eukaryota</taxon>
        <taxon>Viridiplantae</taxon>
        <taxon>Streptophyta</taxon>
        <taxon>Embryophyta</taxon>
        <taxon>Tracheophyta</taxon>
        <taxon>Spermatophyta</taxon>
        <taxon>Magnoliopsida</taxon>
        <taxon>eudicotyledons</taxon>
        <taxon>Gunneridae</taxon>
        <taxon>Pentapetalae</taxon>
        <taxon>rosids</taxon>
        <taxon>malvids</taxon>
        <taxon>Sapindales</taxon>
        <taxon>Sapindaceae</taxon>
        <taxon>Hippocastanoideae</taxon>
        <taxon>Acereae</taxon>
        <taxon>Acer</taxon>
    </lineage>
</organism>
<feature type="region of interest" description="Disordered" evidence="1">
    <location>
        <begin position="221"/>
        <end position="242"/>
    </location>
</feature>
<dbReference type="EMBL" id="JAUESC010000004">
    <property type="protein sequence ID" value="KAK0597872.1"/>
    <property type="molecule type" value="Genomic_DNA"/>
</dbReference>
<evidence type="ECO:0000256" key="1">
    <source>
        <dbReference type="SAM" id="MobiDB-lite"/>
    </source>
</evidence>
<accession>A0AA39SX85</accession>
<gene>
    <name evidence="2" type="ORF">LWI29_029365</name>
</gene>
<reference evidence="2" key="1">
    <citation type="journal article" date="2022" name="Plant J.">
        <title>Strategies of tolerance reflected in two North American maple genomes.</title>
        <authorList>
            <person name="McEvoy S.L."/>
            <person name="Sezen U.U."/>
            <person name="Trouern-Trend A."/>
            <person name="McMahon S.M."/>
            <person name="Schaberg P.G."/>
            <person name="Yang J."/>
            <person name="Wegrzyn J.L."/>
            <person name="Swenson N.G."/>
        </authorList>
    </citation>
    <scope>NUCLEOTIDE SEQUENCE</scope>
    <source>
        <strain evidence="2">NS2018</strain>
    </source>
</reference>
<comment type="caution">
    <text evidence="2">The sequence shown here is derived from an EMBL/GenBank/DDBJ whole genome shotgun (WGS) entry which is preliminary data.</text>
</comment>
<evidence type="ECO:0000313" key="2">
    <source>
        <dbReference type="EMBL" id="KAK0597872.1"/>
    </source>
</evidence>
<evidence type="ECO:0000313" key="3">
    <source>
        <dbReference type="Proteomes" id="UP001168877"/>
    </source>
</evidence>
<sequence length="242" mass="27615">MLAPMTYLEWTYMPNELLDHMWKEVTDNTNAPKQYKTKCLANIGALWRGWKSRVKKKYYNKLETNKERLAITPSRVIRDHWETLVKYWSTEKAQSQFEEHLCDIPAEEQTDIIREQVFTQVMGPDDHGRVRLSSTGTTSSNIVGQNSNVDEMWVELDEILSNYKDLQLNKKGSSYVADIVETEKTLTARSVAPAALAPTAPVVSTKLSSDMEQEAPGCYEQEALPNDMGMKLPDDMSRSSSR</sequence>
<dbReference type="Proteomes" id="UP001168877">
    <property type="component" value="Unassembled WGS sequence"/>
</dbReference>
<name>A0AA39SX85_ACESA</name>
<proteinExistence type="predicted"/>
<dbReference type="PANTHER" id="PTHR33144">
    <property type="entry name" value="OS10G0409366 PROTEIN-RELATED"/>
    <property type="match status" value="1"/>
</dbReference>
<keyword evidence="3" id="KW-1185">Reference proteome</keyword>